<dbReference type="PANTHER" id="PTHR12498:SF0">
    <property type="entry name" value="PROTEIN N-TERMINAL ASPARAGINE AMIDOHYDROLASE"/>
    <property type="match status" value="1"/>
</dbReference>
<keyword evidence="1" id="KW-0378">Hydrolase</keyword>
<reference evidence="1" key="1">
    <citation type="submission" date="2011-11" db="EMBL/GenBank/DDBJ databases">
        <title>Decoding the brain transcriptome of the Eastern honeybee (Apis cerana) based on pyrosequencing.</title>
        <authorList>
            <person name="Sun L."/>
            <person name="Zheng H."/>
            <person name="Wang Y."/>
            <person name="Xie X."/>
            <person name="Zhu Y."/>
            <person name="Gu W."/>
            <person name="Wang S."/>
        </authorList>
    </citation>
    <scope>NUCLEOTIDE SEQUENCE</scope>
    <source>
        <tissue evidence="1">Brain</tissue>
    </source>
</reference>
<dbReference type="GO" id="GO:0006511">
    <property type="term" value="P:ubiquitin-dependent protein catabolic process"/>
    <property type="evidence" value="ECO:0007669"/>
    <property type="project" value="TreeGrafter"/>
</dbReference>
<dbReference type="Pfam" id="PF14736">
    <property type="entry name" value="N_Asn_amidohyd"/>
    <property type="match status" value="1"/>
</dbReference>
<name>V9IDB6_APICE</name>
<protein>
    <submittedName>
        <fullName evidence="1">Protein N-terminal asparagine amidohydrolase</fullName>
    </submittedName>
</protein>
<dbReference type="PANTHER" id="PTHR12498">
    <property type="entry name" value="N-TERMINAL ASPARAGINE AMIDOHYDROLASE"/>
    <property type="match status" value="1"/>
</dbReference>
<proteinExistence type="evidence at transcript level"/>
<evidence type="ECO:0000313" key="1">
    <source>
        <dbReference type="EMBL" id="AEY59108.1"/>
    </source>
</evidence>
<accession>V9IDB6</accession>
<dbReference type="AlphaFoldDB" id="V9IDB6"/>
<sequence>MVLVVNGVLQEDIPVDSRSLYAAHPVYRETAAQLHSMPAKLVGPMGLLYVRQREMAATLPHDKNVSIIGSDDMTTCIIVVVRHSGSGAAALAHLDGAGTEDAAAAMIQRVTELAIGFPEGRLELQLVGGYSDPRNYSEELFSNILSAFHKQPVEIDLTLCCVGELNTTVRGGTHWPVIYGIGLNIKNG</sequence>
<dbReference type="GO" id="GO:0005634">
    <property type="term" value="C:nucleus"/>
    <property type="evidence" value="ECO:0007669"/>
    <property type="project" value="TreeGrafter"/>
</dbReference>
<dbReference type="EMBL" id="JR040374">
    <property type="protein sequence ID" value="AEY59108.1"/>
    <property type="molecule type" value="mRNA"/>
</dbReference>
<gene>
    <name evidence="1" type="ORF">ACCB01776.2</name>
</gene>
<organism evidence="1">
    <name type="scientific">Apis cerana</name>
    <name type="common">Indian honeybee</name>
    <dbReference type="NCBI Taxonomy" id="7461"/>
    <lineage>
        <taxon>Eukaryota</taxon>
        <taxon>Metazoa</taxon>
        <taxon>Ecdysozoa</taxon>
        <taxon>Arthropoda</taxon>
        <taxon>Hexapoda</taxon>
        <taxon>Insecta</taxon>
        <taxon>Pterygota</taxon>
        <taxon>Neoptera</taxon>
        <taxon>Endopterygota</taxon>
        <taxon>Hymenoptera</taxon>
        <taxon>Apocrita</taxon>
        <taxon>Aculeata</taxon>
        <taxon>Apoidea</taxon>
        <taxon>Anthophila</taxon>
        <taxon>Apidae</taxon>
        <taxon>Apis</taxon>
    </lineage>
</organism>
<dbReference type="InterPro" id="IPR026750">
    <property type="entry name" value="NTAN1"/>
</dbReference>
<dbReference type="GO" id="GO:0008418">
    <property type="term" value="F:protein-N-terminal asparagine amidohydrolase activity"/>
    <property type="evidence" value="ECO:0007669"/>
    <property type="project" value="InterPro"/>
</dbReference>